<dbReference type="Proteomes" id="UP000008021">
    <property type="component" value="Chromosome 1"/>
</dbReference>
<dbReference type="AlphaFoldDB" id="A0A0E0C1B7"/>
<feature type="compositionally biased region" description="Low complexity" evidence="1">
    <location>
        <begin position="62"/>
        <end position="82"/>
    </location>
</feature>
<dbReference type="HOGENOM" id="CLU_2281916_0_0_1"/>
<name>A0A0E0C1B7_9ORYZ</name>
<dbReference type="EnsemblPlants" id="OMERI01G12560.1">
    <property type="protein sequence ID" value="OMERI01G12560.1"/>
    <property type="gene ID" value="OMERI01G12560"/>
</dbReference>
<evidence type="ECO:0000313" key="3">
    <source>
        <dbReference type="Proteomes" id="UP000008021"/>
    </source>
</evidence>
<feature type="compositionally biased region" description="Pro residues" evidence="1">
    <location>
        <begin position="42"/>
        <end position="61"/>
    </location>
</feature>
<accession>A0A0E0C1B7</accession>
<keyword evidence="3" id="KW-1185">Reference proteome</keyword>
<feature type="region of interest" description="Disordered" evidence="1">
    <location>
        <begin position="1"/>
        <end position="102"/>
    </location>
</feature>
<sequence>MADLTPVVKSVTKIPPGHNTETEQKPDQIEPLLHISDSRSHPPTPPCGRHPPAPPRTPLPSPRAAALLPNAARRSPSSAPPRARLPPPSISLSSTSVGGGHL</sequence>
<proteinExistence type="predicted"/>
<dbReference type="Gramene" id="OMERI01G12560.1">
    <property type="protein sequence ID" value="OMERI01G12560.1"/>
    <property type="gene ID" value="OMERI01G12560"/>
</dbReference>
<organism evidence="2">
    <name type="scientific">Oryza meridionalis</name>
    <dbReference type="NCBI Taxonomy" id="40149"/>
    <lineage>
        <taxon>Eukaryota</taxon>
        <taxon>Viridiplantae</taxon>
        <taxon>Streptophyta</taxon>
        <taxon>Embryophyta</taxon>
        <taxon>Tracheophyta</taxon>
        <taxon>Spermatophyta</taxon>
        <taxon>Magnoliopsida</taxon>
        <taxon>Liliopsida</taxon>
        <taxon>Poales</taxon>
        <taxon>Poaceae</taxon>
        <taxon>BOP clade</taxon>
        <taxon>Oryzoideae</taxon>
        <taxon>Oryzeae</taxon>
        <taxon>Oryzinae</taxon>
        <taxon>Oryza</taxon>
    </lineage>
</organism>
<reference evidence="2" key="2">
    <citation type="submission" date="2018-05" db="EMBL/GenBank/DDBJ databases">
        <title>OmerRS3 (Oryza meridionalis Reference Sequence Version 3).</title>
        <authorList>
            <person name="Zhang J."/>
            <person name="Kudrna D."/>
            <person name="Lee S."/>
            <person name="Talag J."/>
            <person name="Welchert J."/>
            <person name="Wing R.A."/>
        </authorList>
    </citation>
    <scope>NUCLEOTIDE SEQUENCE [LARGE SCALE GENOMIC DNA]</scope>
    <source>
        <strain evidence="2">cv. OR44</strain>
    </source>
</reference>
<protein>
    <submittedName>
        <fullName evidence="2">Uncharacterized protein</fullName>
    </submittedName>
</protein>
<evidence type="ECO:0000313" key="2">
    <source>
        <dbReference type="EnsemblPlants" id="OMERI01G12560.1"/>
    </source>
</evidence>
<reference evidence="2" key="1">
    <citation type="submission" date="2015-04" db="UniProtKB">
        <authorList>
            <consortium name="EnsemblPlants"/>
        </authorList>
    </citation>
    <scope>IDENTIFICATION</scope>
</reference>
<evidence type="ECO:0000256" key="1">
    <source>
        <dbReference type="SAM" id="MobiDB-lite"/>
    </source>
</evidence>